<protein>
    <submittedName>
        <fullName evidence="1">Uncharacterized protein</fullName>
    </submittedName>
</protein>
<reference evidence="1 2" key="1">
    <citation type="journal article" date="2022" name="Genome Biol. Evol.">
        <title>Host diet, physiology and behaviors set the stage for Lachnospiraceae cladogenesis.</title>
        <authorList>
            <person name="Vera-Ponce De Leon A."/>
            <person name="Schneider M."/>
            <person name="Jahnes B.C."/>
            <person name="Sadowski V."/>
            <person name="Camuy-Velez L.A."/>
            <person name="Duan J."/>
            <person name="Sabree Z.L."/>
        </authorList>
    </citation>
    <scope>NUCLEOTIDE SEQUENCE [LARGE SCALE GENOMIC DNA]</scope>
    <source>
        <strain evidence="1 2">PAL227</strain>
    </source>
</reference>
<keyword evidence="2" id="KW-1185">Reference proteome</keyword>
<gene>
    <name evidence="1" type="ORF">NK118_13150</name>
</gene>
<dbReference type="Proteomes" id="UP001523565">
    <property type="component" value="Unassembled WGS sequence"/>
</dbReference>
<sequence length="143" mass="15952">MKGYEYPVNSLRICVDEAGEEVLTGRICGVALKDPLSFTGLLDFIAKVDDAYNDIGQPQQHRVLRSFTEENRYTSYVGAPKKYHTAGEIDACLGAYATIEMVMTSRQGAEWQGLVKDLEKNILGKFATILECTDILREKNVIV</sequence>
<accession>A0ABT1ENB2</accession>
<organism evidence="1 2">
    <name type="scientific">Ohessyouella blattaphilus</name>
    <dbReference type="NCBI Taxonomy" id="2949333"/>
    <lineage>
        <taxon>Bacteria</taxon>
        <taxon>Bacillati</taxon>
        <taxon>Bacillota</taxon>
        <taxon>Clostridia</taxon>
        <taxon>Lachnospirales</taxon>
        <taxon>Lachnospiraceae</taxon>
        <taxon>Ohessyouella</taxon>
    </lineage>
</organism>
<comment type="caution">
    <text evidence="1">The sequence shown here is derived from an EMBL/GenBank/DDBJ whole genome shotgun (WGS) entry which is preliminary data.</text>
</comment>
<proteinExistence type="predicted"/>
<name>A0ABT1ENB2_9FIRM</name>
<dbReference type="EMBL" id="JAMZFV010000025">
    <property type="protein sequence ID" value="MCP1111196.1"/>
    <property type="molecule type" value="Genomic_DNA"/>
</dbReference>
<evidence type="ECO:0000313" key="1">
    <source>
        <dbReference type="EMBL" id="MCP1111196.1"/>
    </source>
</evidence>
<evidence type="ECO:0000313" key="2">
    <source>
        <dbReference type="Proteomes" id="UP001523565"/>
    </source>
</evidence>
<dbReference type="RefSeq" id="WP_262070073.1">
    <property type="nucleotide sequence ID" value="NZ_JAMXOC010000025.1"/>
</dbReference>